<dbReference type="InterPro" id="IPR036860">
    <property type="entry name" value="SH2_dom_sf"/>
</dbReference>
<dbReference type="Gene3D" id="3.30.505.10">
    <property type="entry name" value="SH2 domain"/>
    <property type="match status" value="2"/>
</dbReference>
<dbReference type="PROSITE" id="PS00107">
    <property type="entry name" value="PROTEIN_KINASE_ATP"/>
    <property type="match status" value="1"/>
</dbReference>
<dbReference type="InterPro" id="IPR000980">
    <property type="entry name" value="SH2"/>
</dbReference>
<feature type="domain" description="Protein kinase" evidence="12">
    <location>
        <begin position="425"/>
        <end position="632"/>
    </location>
</feature>
<dbReference type="Pfam" id="PF07714">
    <property type="entry name" value="PK_Tyr_Ser-Thr"/>
    <property type="match status" value="1"/>
</dbReference>
<dbReference type="Gene3D" id="3.30.200.20">
    <property type="entry name" value="Phosphorylase Kinase, domain 1"/>
    <property type="match status" value="1"/>
</dbReference>
<evidence type="ECO:0000256" key="1">
    <source>
        <dbReference type="ARBA" id="ARBA00022679"/>
    </source>
</evidence>
<evidence type="ECO:0000256" key="9">
    <source>
        <dbReference type="RuleBase" id="RU362096"/>
    </source>
</evidence>
<feature type="domain" description="SH2" evidence="11">
    <location>
        <begin position="13"/>
        <end position="111"/>
    </location>
</feature>
<dbReference type="EMBL" id="VIIS01000406">
    <property type="protein sequence ID" value="KAF0309392.1"/>
    <property type="molecule type" value="Genomic_DNA"/>
</dbReference>
<dbReference type="InterPro" id="IPR036770">
    <property type="entry name" value="Ankyrin_rpt-contain_sf"/>
</dbReference>
<feature type="repeat" description="ANK" evidence="6">
    <location>
        <begin position="154"/>
        <end position="186"/>
    </location>
</feature>
<dbReference type="PROSITE" id="PS50088">
    <property type="entry name" value="ANK_REPEAT"/>
    <property type="match status" value="2"/>
</dbReference>
<dbReference type="Pfam" id="PF12796">
    <property type="entry name" value="Ank_2"/>
    <property type="match status" value="1"/>
</dbReference>
<dbReference type="AlphaFoldDB" id="A0A6A4X4Z2"/>
<proteinExistence type="inferred from homology"/>
<evidence type="ECO:0000259" key="12">
    <source>
        <dbReference type="PROSITE" id="PS50011"/>
    </source>
</evidence>
<dbReference type="InterPro" id="IPR011009">
    <property type="entry name" value="Kinase-like_dom_sf"/>
</dbReference>
<feature type="compositionally biased region" description="Pro residues" evidence="10">
    <location>
        <begin position="576"/>
        <end position="590"/>
    </location>
</feature>
<feature type="repeat" description="ANK" evidence="6">
    <location>
        <begin position="187"/>
        <end position="219"/>
    </location>
</feature>
<sequence length="632" mass="69325">MQSSRSDQLSVDWYFPNITRADAETLLKKGSPEDGFFLVRDSTSAHGDFGLSVYVGGDVIHYQIRHHGSDAFYSLDKGTVIHGLDELVNHYRTANDGLAVPLAGHLLGRPPPPSCLLRGASSNLLHRATEEGSLKVVSELLKAGYQGTQFKDAQGQTALHLAARLRREEILPLLLEYHCSPDVRDSHGLLPLHYAARENYAQGVRQLVEAGSSLQARSSELNWVPLHEAANSGAIDALKTLLALDAPCRPRDCSNRTPEDLARGAGHTDCVEVLVRYKPPMPRRMRSEWLHGAMSRSEAEQKLRAGGFNTGDYLLRTSTRKNSTVLSMVSDDKVFHFEIRECRLEGELRFVFIDDGPYLDSLEHLVEHYSSVADGLQCRLLHPLPPSAEDAHRAITDNRREVLGPPPLPLPRLLLSPGTIAADDLEFGAPIGDGEFGKVYQGRWRDPRGRQVDVAIKTSHGMDRTELLREASCLKDLRHRCIVRFLGMLEHEPLMLVQELVALGSLLDYLKQQPHDVSMDDDFKLWAGQCVSLTAEANQLPSHRDTVVNGLPVDVAVAAETVAAAAAEELLAVTPPVSPAPSPPPLPVNAPPSAAAAPAPVSREMRDPTETQRTASDRGECCRPAMGSRRCA</sequence>
<comment type="catalytic activity">
    <reaction evidence="9">
        <text>L-tyrosyl-[protein] + ATP = O-phospho-L-tyrosyl-[protein] + ADP + H(+)</text>
        <dbReference type="Rhea" id="RHEA:10596"/>
        <dbReference type="Rhea" id="RHEA-COMP:10136"/>
        <dbReference type="Rhea" id="RHEA-COMP:20101"/>
        <dbReference type="ChEBI" id="CHEBI:15378"/>
        <dbReference type="ChEBI" id="CHEBI:30616"/>
        <dbReference type="ChEBI" id="CHEBI:46858"/>
        <dbReference type="ChEBI" id="CHEBI:61978"/>
        <dbReference type="ChEBI" id="CHEBI:456216"/>
        <dbReference type="EC" id="2.7.10.2"/>
    </reaction>
</comment>
<evidence type="ECO:0000313" key="14">
    <source>
        <dbReference type="Proteomes" id="UP000440578"/>
    </source>
</evidence>
<dbReference type="GO" id="GO:0004715">
    <property type="term" value="F:non-membrane spanning protein tyrosine kinase activity"/>
    <property type="evidence" value="ECO:0007669"/>
    <property type="project" value="UniProtKB-EC"/>
</dbReference>
<dbReference type="PROSITE" id="PS50001">
    <property type="entry name" value="SH2"/>
    <property type="match status" value="2"/>
</dbReference>
<comment type="similarity">
    <text evidence="9">Belongs to the protein kinase superfamily. Tyr protein kinase family.</text>
</comment>
<keyword evidence="1 9" id="KW-0808">Transferase</keyword>
<evidence type="ECO:0000313" key="13">
    <source>
        <dbReference type="EMBL" id="KAF0309392.1"/>
    </source>
</evidence>
<keyword evidence="14" id="KW-1185">Reference proteome</keyword>
<dbReference type="PROSITE" id="PS50297">
    <property type="entry name" value="ANK_REP_REGION"/>
    <property type="match status" value="2"/>
</dbReference>
<dbReference type="SMART" id="SM00248">
    <property type="entry name" value="ANK"/>
    <property type="match status" value="5"/>
</dbReference>
<evidence type="ECO:0000256" key="5">
    <source>
        <dbReference type="ARBA" id="ARBA00023137"/>
    </source>
</evidence>
<evidence type="ECO:0000256" key="6">
    <source>
        <dbReference type="PROSITE-ProRule" id="PRU00023"/>
    </source>
</evidence>
<dbReference type="SUPFAM" id="SSF55550">
    <property type="entry name" value="SH2 domain"/>
    <property type="match status" value="2"/>
</dbReference>
<dbReference type="SUPFAM" id="SSF48403">
    <property type="entry name" value="Ankyrin repeat"/>
    <property type="match status" value="1"/>
</dbReference>
<keyword evidence="7" id="KW-0727">SH2 domain</keyword>
<dbReference type="PRINTS" id="PR00401">
    <property type="entry name" value="SH2DOMAIN"/>
</dbReference>
<dbReference type="Pfam" id="PF00017">
    <property type="entry name" value="SH2"/>
    <property type="match status" value="2"/>
</dbReference>
<dbReference type="Gene3D" id="1.25.40.20">
    <property type="entry name" value="Ankyrin repeat-containing domain"/>
    <property type="match status" value="2"/>
</dbReference>
<dbReference type="GO" id="GO:0005524">
    <property type="term" value="F:ATP binding"/>
    <property type="evidence" value="ECO:0007669"/>
    <property type="project" value="UniProtKB-UniRule"/>
</dbReference>
<evidence type="ECO:0000259" key="11">
    <source>
        <dbReference type="PROSITE" id="PS50001"/>
    </source>
</evidence>
<protein>
    <recommendedName>
        <fullName evidence="9">Tyrosine-protein kinase</fullName>
        <ecNumber evidence="9">2.7.10.2</ecNumber>
    </recommendedName>
</protein>
<name>A0A6A4X4Z2_AMPAM</name>
<dbReference type="InterPro" id="IPR002110">
    <property type="entry name" value="Ankyrin_rpt"/>
</dbReference>
<dbReference type="PROSITE" id="PS50011">
    <property type="entry name" value="PROTEIN_KINASE_DOM"/>
    <property type="match status" value="1"/>
</dbReference>
<keyword evidence="4 8" id="KW-0067">ATP-binding</keyword>
<keyword evidence="3 9" id="KW-0418">Kinase</keyword>
<keyword evidence="2 8" id="KW-0547">Nucleotide-binding</keyword>
<evidence type="ECO:0000256" key="4">
    <source>
        <dbReference type="ARBA" id="ARBA00022840"/>
    </source>
</evidence>
<accession>A0A6A4X4Z2</accession>
<dbReference type="EC" id="2.7.10.2" evidence="9"/>
<evidence type="ECO:0000256" key="10">
    <source>
        <dbReference type="SAM" id="MobiDB-lite"/>
    </source>
</evidence>
<feature type="region of interest" description="Disordered" evidence="10">
    <location>
        <begin position="576"/>
        <end position="632"/>
    </location>
</feature>
<keyword evidence="5 9" id="KW-0829">Tyrosine-protein kinase</keyword>
<evidence type="ECO:0000256" key="7">
    <source>
        <dbReference type="PROSITE-ProRule" id="PRU00191"/>
    </source>
</evidence>
<dbReference type="InterPro" id="IPR050198">
    <property type="entry name" value="Non-receptor_tyrosine_kinases"/>
</dbReference>
<feature type="compositionally biased region" description="Low complexity" evidence="10">
    <location>
        <begin position="591"/>
        <end position="602"/>
    </location>
</feature>
<dbReference type="InterPro" id="IPR001245">
    <property type="entry name" value="Ser-Thr/Tyr_kinase_cat_dom"/>
</dbReference>
<feature type="compositionally biased region" description="Basic and acidic residues" evidence="10">
    <location>
        <begin position="603"/>
        <end position="621"/>
    </location>
</feature>
<dbReference type="SUPFAM" id="SSF56112">
    <property type="entry name" value="Protein kinase-like (PK-like)"/>
    <property type="match status" value="1"/>
</dbReference>
<evidence type="ECO:0000256" key="3">
    <source>
        <dbReference type="ARBA" id="ARBA00022777"/>
    </source>
</evidence>
<dbReference type="InterPro" id="IPR017441">
    <property type="entry name" value="Protein_kinase_ATP_BS"/>
</dbReference>
<dbReference type="InterPro" id="IPR000719">
    <property type="entry name" value="Prot_kinase_dom"/>
</dbReference>
<dbReference type="OrthoDB" id="3256376at2759"/>
<evidence type="ECO:0000256" key="2">
    <source>
        <dbReference type="ARBA" id="ARBA00022741"/>
    </source>
</evidence>
<dbReference type="PANTHER" id="PTHR24418">
    <property type="entry name" value="TYROSINE-PROTEIN KINASE"/>
    <property type="match status" value="1"/>
</dbReference>
<organism evidence="13 14">
    <name type="scientific">Amphibalanus amphitrite</name>
    <name type="common">Striped barnacle</name>
    <name type="synonym">Balanus amphitrite</name>
    <dbReference type="NCBI Taxonomy" id="1232801"/>
    <lineage>
        <taxon>Eukaryota</taxon>
        <taxon>Metazoa</taxon>
        <taxon>Ecdysozoa</taxon>
        <taxon>Arthropoda</taxon>
        <taxon>Crustacea</taxon>
        <taxon>Multicrustacea</taxon>
        <taxon>Cirripedia</taxon>
        <taxon>Thoracica</taxon>
        <taxon>Thoracicalcarea</taxon>
        <taxon>Balanomorpha</taxon>
        <taxon>Balanoidea</taxon>
        <taxon>Balanidae</taxon>
        <taxon>Amphibalaninae</taxon>
        <taxon>Amphibalanus</taxon>
    </lineage>
</organism>
<feature type="binding site" evidence="8">
    <location>
        <position position="457"/>
    </location>
    <ligand>
        <name>ATP</name>
        <dbReference type="ChEBI" id="CHEBI:30616"/>
    </ligand>
</feature>
<reference evidence="13 14" key="1">
    <citation type="submission" date="2019-07" db="EMBL/GenBank/DDBJ databases">
        <title>Draft genome assembly of a fouling barnacle, Amphibalanus amphitrite (Darwin, 1854): The first reference genome for Thecostraca.</title>
        <authorList>
            <person name="Kim W."/>
        </authorList>
    </citation>
    <scope>NUCLEOTIDE SEQUENCE [LARGE SCALE GENOMIC DNA]</scope>
    <source>
        <strain evidence="13">SNU_AA5</strain>
        <tissue evidence="13">Soma without cirri and trophi</tissue>
    </source>
</reference>
<keyword evidence="6" id="KW-0040">ANK repeat</keyword>
<feature type="domain" description="SH2" evidence="11">
    <location>
        <begin position="289"/>
        <end position="384"/>
    </location>
</feature>
<dbReference type="GO" id="GO:0002009">
    <property type="term" value="P:morphogenesis of an epithelium"/>
    <property type="evidence" value="ECO:0007669"/>
    <property type="project" value="UniProtKB-ARBA"/>
</dbReference>
<evidence type="ECO:0000256" key="8">
    <source>
        <dbReference type="PROSITE-ProRule" id="PRU10141"/>
    </source>
</evidence>
<dbReference type="SMART" id="SM00252">
    <property type="entry name" value="SH2"/>
    <property type="match status" value="2"/>
</dbReference>
<comment type="caution">
    <text evidence="13">The sequence shown here is derived from an EMBL/GenBank/DDBJ whole genome shotgun (WGS) entry which is preliminary data.</text>
</comment>
<dbReference type="Proteomes" id="UP000440578">
    <property type="component" value="Unassembled WGS sequence"/>
</dbReference>
<gene>
    <name evidence="13" type="primary">HTK16</name>
    <name evidence="13" type="ORF">FJT64_019486</name>
</gene>